<feature type="domain" description="MOSC" evidence="1">
    <location>
        <begin position="89"/>
        <end position="260"/>
    </location>
</feature>
<keyword evidence="3" id="KW-1185">Reference proteome</keyword>
<dbReference type="PROSITE" id="PS51340">
    <property type="entry name" value="MOSC"/>
    <property type="match status" value="1"/>
</dbReference>
<dbReference type="AlphaFoldDB" id="A0A856MIQ2"/>
<dbReference type="InterPro" id="IPR005303">
    <property type="entry name" value="MOCOS_middle"/>
</dbReference>
<protein>
    <submittedName>
        <fullName evidence="2">MOSC domain-containing protein</fullName>
    </submittedName>
</protein>
<proteinExistence type="predicted"/>
<dbReference type="Pfam" id="PF03473">
    <property type="entry name" value="MOSC"/>
    <property type="match status" value="1"/>
</dbReference>
<sequence length="271" mass="30592">MSPYLEAISIYPIKSLDKIDVNLARILESGALEHDREFALFDEQGHFVNAKRNAKIHLLRSTFDPNLKTLSLHIQGTDQKAIFHLHDQQPSLEAWLSDYFGFPVKLMQNTITGFPDDLNAKGPTVVSTATLEEVASWFPNMSVDEMRLRMRANIEIGGVPAFWEDQLFTEAGKYVHFQIGEVLFEGVNPCQRCVVPSRDSQTGKVTTHFQKVFVAKRKDSLPSWTTSTRFNHFYKLSVNTNIPASEAGKILHQGDEVKILSVSQSNVRIAD</sequence>
<dbReference type="GO" id="GO:0003824">
    <property type="term" value="F:catalytic activity"/>
    <property type="evidence" value="ECO:0007669"/>
    <property type="project" value="InterPro"/>
</dbReference>
<dbReference type="InterPro" id="IPR011037">
    <property type="entry name" value="Pyrv_Knase-like_insert_dom_sf"/>
</dbReference>
<dbReference type="KEGG" id="bsen:DP114_21535"/>
<dbReference type="InterPro" id="IPR005302">
    <property type="entry name" value="MoCF_Sase_C"/>
</dbReference>
<dbReference type="Pfam" id="PF03476">
    <property type="entry name" value="MOSC_N"/>
    <property type="match status" value="1"/>
</dbReference>
<reference evidence="2 3" key="1">
    <citation type="submission" date="2018-06" db="EMBL/GenBank/DDBJ databases">
        <title>Comparative genomics of Brasilonema spp. strains.</title>
        <authorList>
            <person name="Alvarenga D.O."/>
            <person name="Fiore M.F."/>
            <person name="Varani A.M."/>
        </authorList>
    </citation>
    <scope>NUCLEOTIDE SEQUENCE [LARGE SCALE GENOMIC DNA]</scope>
    <source>
        <strain evidence="2 3">CENA114</strain>
    </source>
</reference>
<name>A0A856MIQ2_9CYAN</name>
<evidence type="ECO:0000259" key="1">
    <source>
        <dbReference type="PROSITE" id="PS51340"/>
    </source>
</evidence>
<dbReference type="EMBL" id="CP030118">
    <property type="protein sequence ID" value="QDL10129.1"/>
    <property type="molecule type" value="Genomic_DNA"/>
</dbReference>
<dbReference type="GO" id="GO:0030170">
    <property type="term" value="F:pyridoxal phosphate binding"/>
    <property type="evidence" value="ECO:0007669"/>
    <property type="project" value="InterPro"/>
</dbReference>
<dbReference type="SUPFAM" id="SSF50800">
    <property type="entry name" value="PK beta-barrel domain-like"/>
    <property type="match status" value="1"/>
</dbReference>
<accession>A0A856MIQ2</accession>
<dbReference type="RefSeq" id="WP_171977071.1">
    <property type="nucleotide sequence ID" value="NZ_CAWOXK010000001.1"/>
</dbReference>
<dbReference type="Proteomes" id="UP000503129">
    <property type="component" value="Chromosome"/>
</dbReference>
<dbReference type="SUPFAM" id="SSF141673">
    <property type="entry name" value="MOSC N-terminal domain-like"/>
    <property type="match status" value="1"/>
</dbReference>
<evidence type="ECO:0000313" key="2">
    <source>
        <dbReference type="EMBL" id="QDL10129.1"/>
    </source>
</evidence>
<gene>
    <name evidence="2" type="ORF">DP114_21535</name>
</gene>
<evidence type="ECO:0000313" key="3">
    <source>
        <dbReference type="Proteomes" id="UP000503129"/>
    </source>
</evidence>
<organism evidence="2 3">
    <name type="scientific">Brasilonema sennae CENA114</name>
    <dbReference type="NCBI Taxonomy" id="415709"/>
    <lineage>
        <taxon>Bacteria</taxon>
        <taxon>Bacillati</taxon>
        <taxon>Cyanobacteriota</taxon>
        <taxon>Cyanophyceae</taxon>
        <taxon>Nostocales</taxon>
        <taxon>Scytonemataceae</taxon>
        <taxon>Brasilonema</taxon>
        <taxon>Bromeliae group (in: Brasilonema)</taxon>
    </lineage>
</organism>
<dbReference type="GO" id="GO:0030151">
    <property type="term" value="F:molybdenum ion binding"/>
    <property type="evidence" value="ECO:0007669"/>
    <property type="project" value="InterPro"/>
</dbReference>